<sequence length="55" mass="6251">MIQVHQKVVMACSMPPLAGGPGRGNTETLDPKFHFEWTFYHCSIRKADEIDPCLF</sequence>
<organism evidence="1 2">
    <name type="scientific">endosymbiont of Tevnia jerichonana</name>
    <name type="common">vent Tica</name>
    <dbReference type="NCBI Taxonomy" id="1049564"/>
    <lineage>
        <taxon>Bacteria</taxon>
        <taxon>Pseudomonadati</taxon>
        <taxon>Pseudomonadota</taxon>
        <taxon>Gammaproteobacteria</taxon>
        <taxon>sulfur-oxidizing symbionts</taxon>
    </lineage>
</organism>
<keyword evidence="2" id="KW-1185">Reference proteome</keyword>
<evidence type="ECO:0000313" key="2">
    <source>
        <dbReference type="Proteomes" id="UP000005167"/>
    </source>
</evidence>
<dbReference type="Proteomes" id="UP000005167">
    <property type="component" value="Unassembled WGS sequence"/>
</dbReference>
<comment type="caution">
    <text evidence="1">The sequence shown here is derived from an EMBL/GenBank/DDBJ whole genome shotgun (WGS) entry which is preliminary data.</text>
</comment>
<dbReference type="AlphaFoldDB" id="G2FG71"/>
<protein>
    <submittedName>
        <fullName evidence="1">Uncharacterized protein</fullName>
    </submittedName>
</protein>
<dbReference type="EMBL" id="AFZB01000016">
    <property type="protein sequence ID" value="EGW54144.1"/>
    <property type="molecule type" value="Genomic_DNA"/>
</dbReference>
<name>G2FG71_9GAMM</name>
<accession>G2FG71</accession>
<evidence type="ECO:0000313" key="1">
    <source>
        <dbReference type="EMBL" id="EGW54144.1"/>
    </source>
</evidence>
<reference evidence="1 2" key="1">
    <citation type="journal article" date="2011" name="ISME J.">
        <title>The endosymbionts of the deep-sea tubeworms Riftia pachyptila and Tevnia jerichonana share an identical physiology as revealed by proteogenomic analyses.</title>
        <authorList>
            <person name="Gardebrecht A."/>
            <person name="Markert S."/>
            <person name="Felbeck H."/>
            <person name="Thuermer A."/>
            <person name="Albrecht D."/>
            <person name="Wollherr A."/>
            <person name="Kabisch J."/>
            <person name="Lehmann R."/>
            <person name="Daniel R."/>
            <person name="Liesegang H."/>
            <person name="Hecker M."/>
            <person name="Sievert S.M."/>
            <person name="Schweder T."/>
        </authorList>
    </citation>
    <scope>NUCLEOTIDE SEQUENCE [LARGE SCALE GENOMIC DNA]</scope>
</reference>
<proteinExistence type="predicted"/>
<gene>
    <name evidence="1" type="ORF">TevJSym_ap00110</name>
</gene>